<proteinExistence type="predicted"/>
<dbReference type="EMBL" id="CP002696">
    <property type="protein sequence ID" value="AEE15748.1"/>
    <property type="molecule type" value="Genomic_DNA"/>
</dbReference>
<evidence type="ECO:0000313" key="3">
    <source>
        <dbReference type="Proteomes" id="UP000006546"/>
    </source>
</evidence>
<dbReference type="Gene3D" id="2.40.160.130">
    <property type="entry name" value="Capsule assembly protein Wzi"/>
    <property type="match status" value="1"/>
</dbReference>
<dbReference type="eggNOG" id="ENOG50348TB">
    <property type="taxonomic scope" value="Bacteria"/>
</dbReference>
<dbReference type="KEGG" id="tbe:Trebr_0300"/>
<reference evidence="3" key="1">
    <citation type="submission" date="2011-04" db="EMBL/GenBank/DDBJ databases">
        <title>The complete genome of Treponema brennaborense DSM 12168.</title>
        <authorList>
            <person name="Lucas S."/>
            <person name="Han J."/>
            <person name="Lapidus A."/>
            <person name="Bruce D."/>
            <person name="Goodwin L."/>
            <person name="Pitluck S."/>
            <person name="Peters L."/>
            <person name="Kyrpides N."/>
            <person name="Mavromatis K."/>
            <person name="Ivanova N."/>
            <person name="Mikhailova N."/>
            <person name="Pagani I."/>
            <person name="Teshima H."/>
            <person name="Detter J.C."/>
            <person name="Tapia R."/>
            <person name="Han C."/>
            <person name="Land M."/>
            <person name="Hauser L."/>
            <person name="Markowitz V."/>
            <person name="Cheng J.-F."/>
            <person name="Hugenholtz P."/>
            <person name="Woyke T."/>
            <person name="Wu D."/>
            <person name="Gronow S."/>
            <person name="Wellnitz S."/>
            <person name="Brambilla E."/>
            <person name="Klenk H.-P."/>
            <person name="Eisen J.A."/>
        </authorList>
    </citation>
    <scope>NUCLEOTIDE SEQUENCE [LARGE SCALE GENOMIC DNA]</scope>
    <source>
        <strain evidence="3">DSM 12168 / CIP 105900 / DD5/3</strain>
    </source>
</reference>
<sequence>MNRPNRKIVLSFLILIFVSANSFSQGMQQLVPAKHWIYDALSMLYSETASTSLTANAPLSIAELTMYFSEISYERLSSSGKELYRQVADFFDNRKDLFLSDSVYTGLNIAVSPGVLYKSNDQIKWSFGTDYTGNGENSTISTKLKESFAAAAASTSSDSISYDTGIDYGAASSFSGNELTTPFIAIPIYLGFSDYVFLETIPFFGKSFWGMTSARNFTNIPYTADDFEFLWPQIAYGSIGKSFGNWGINLNIAKEGLQIGKTQTGSIIYNSTFETDCYTQLNIYSPKIKYNLDAIQISRNKFMYLHNLEIRPIKWFKGGMVEGTLINAPFELRFLNPLMIMHSFGAWDEYMSAEEKTYYGEAHVCAYIGFYADVTPCKYLRIYGLYAQNEIQIPAERKSETGRAMPDSLGGQLGFELTIPGNDNGWWLGTLEGIYTTPFLYIKHGAEWSLYRERYNMQSNGKLPICSWIGTPFGPDCVGLQARIGYSVPQKWNAEINYLFVAHGTNSFGLLDNTVTIDGKTYYAYYPSVLYKLNQEGKGGLTAQEAEQLAQSYQLTGIIQYTNQIVLKSSYSIDDHLTLNGHAAYTFIFNNKNQQGIFEQGFELSLALTYSVF</sequence>
<organism evidence="2 3">
    <name type="scientific">Treponema brennaborense (strain DSM 12168 / CIP 105900 / DD5/3)</name>
    <dbReference type="NCBI Taxonomy" id="906968"/>
    <lineage>
        <taxon>Bacteria</taxon>
        <taxon>Pseudomonadati</taxon>
        <taxon>Spirochaetota</taxon>
        <taxon>Spirochaetia</taxon>
        <taxon>Spirochaetales</taxon>
        <taxon>Treponemataceae</taxon>
        <taxon>Treponema</taxon>
    </lineage>
</organism>
<accession>F4LMI6</accession>
<evidence type="ECO:0000313" key="2">
    <source>
        <dbReference type="EMBL" id="AEE15748.1"/>
    </source>
</evidence>
<name>F4LMI6_TREBD</name>
<dbReference type="STRING" id="906968.Trebr_0300"/>
<dbReference type="AlphaFoldDB" id="F4LMI6"/>
<feature type="chain" id="PRO_5003317824" description="Capsule assembly Wzi family protein" evidence="1">
    <location>
        <begin position="23"/>
        <end position="613"/>
    </location>
</feature>
<feature type="signal peptide" evidence="1">
    <location>
        <begin position="1"/>
        <end position="22"/>
    </location>
</feature>
<evidence type="ECO:0008006" key="4">
    <source>
        <dbReference type="Google" id="ProtNLM"/>
    </source>
</evidence>
<keyword evidence="3" id="KW-1185">Reference proteome</keyword>
<dbReference type="InterPro" id="IPR038636">
    <property type="entry name" value="Wzi_sf"/>
</dbReference>
<protein>
    <recommendedName>
        <fullName evidence="4">Capsule assembly Wzi family protein</fullName>
    </recommendedName>
</protein>
<dbReference type="RefSeq" id="WP_013757467.1">
    <property type="nucleotide sequence ID" value="NC_015500.1"/>
</dbReference>
<dbReference type="OrthoDB" id="366890at2"/>
<keyword evidence="1" id="KW-0732">Signal</keyword>
<dbReference type="HOGENOM" id="CLU_032724_0_0_12"/>
<gene>
    <name evidence="2" type="ordered locus">Trebr_0300</name>
</gene>
<dbReference type="Proteomes" id="UP000006546">
    <property type="component" value="Chromosome"/>
</dbReference>
<evidence type="ECO:0000256" key="1">
    <source>
        <dbReference type="SAM" id="SignalP"/>
    </source>
</evidence>